<sequence length="62" mass="6961">KTKANLKGPYVQGYIVAHDVERLVENVHKLNPIEPSELIEPETNESSNRSKIEANSVTESEK</sequence>
<accession>A0A9D3ZLV0</accession>
<evidence type="ECO:0000313" key="3">
    <source>
        <dbReference type="Proteomes" id="UP000828251"/>
    </source>
</evidence>
<feature type="non-terminal residue" evidence="2">
    <location>
        <position position="62"/>
    </location>
</feature>
<feature type="non-terminal residue" evidence="2">
    <location>
        <position position="1"/>
    </location>
</feature>
<dbReference type="AlphaFoldDB" id="A0A9D3ZLV0"/>
<organism evidence="2 3">
    <name type="scientific">Gossypium stocksii</name>
    <dbReference type="NCBI Taxonomy" id="47602"/>
    <lineage>
        <taxon>Eukaryota</taxon>
        <taxon>Viridiplantae</taxon>
        <taxon>Streptophyta</taxon>
        <taxon>Embryophyta</taxon>
        <taxon>Tracheophyta</taxon>
        <taxon>Spermatophyta</taxon>
        <taxon>Magnoliopsida</taxon>
        <taxon>eudicotyledons</taxon>
        <taxon>Gunneridae</taxon>
        <taxon>Pentapetalae</taxon>
        <taxon>rosids</taxon>
        <taxon>malvids</taxon>
        <taxon>Malvales</taxon>
        <taxon>Malvaceae</taxon>
        <taxon>Malvoideae</taxon>
        <taxon>Gossypium</taxon>
    </lineage>
</organism>
<dbReference type="EMBL" id="JAIQCV010000011">
    <property type="protein sequence ID" value="KAH1046640.1"/>
    <property type="molecule type" value="Genomic_DNA"/>
</dbReference>
<gene>
    <name evidence="2" type="ORF">J1N35_037424</name>
</gene>
<feature type="region of interest" description="Disordered" evidence="1">
    <location>
        <begin position="33"/>
        <end position="62"/>
    </location>
</feature>
<keyword evidence="3" id="KW-1185">Reference proteome</keyword>
<dbReference type="Proteomes" id="UP000828251">
    <property type="component" value="Unassembled WGS sequence"/>
</dbReference>
<protein>
    <submittedName>
        <fullName evidence="2">Uncharacterized protein</fullName>
    </submittedName>
</protein>
<proteinExistence type="predicted"/>
<evidence type="ECO:0000256" key="1">
    <source>
        <dbReference type="SAM" id="MobiDB-lite"/>
    </source>
</evidence>
<comment type="caution">
    <text evidence="2">The sequence shown here is derived from an EMBL/GenBank/DDBJ whole genome shotgun (WGS) entry which is preliminary data.</text>
</comment>
<evidence type="ECO:0000313" key="2">
    <source>
        <dbReference type="EMBL" id="KAH1046640.1"/>
    </source>
</evidence>
<reference evidence="2 3" key="1">
    <citation type="journal article" date="2021" name="Plant Biotechnol. J.">
        <title>Multi-omics assisted identification of the key and species-specific regulatory components of drought-tolerant mechanisms in Gossypium stocksii.</title>
        <authorList>
            <person name="Yu D."/>
            <person name="Ke L."/>
            <person name="Zhang D."/>
            <person name="Wu Y."/>
            <person name="Sun Y."/>
            <person name="Mei J."/>
            <person name="Sun J."/>
            <person name="Sun Y."/>
        </authorList>
    </citation>
    <scope>NUCLEOTIDE SEQUENCE [LARGE SCALE GENOMIC DNA]</scope>
    <source>
        <strain evidence="3">cv. E1</strain>
        <tissue evidence="2">Leaf</tissue>
    </source>
</reference>
<feature type="compositionally biased region" description="Polar residues" evidence="1">
    <location>
        <begin position="44"/>
        <end position="62"/>
    </location>
</feature>
<name>A0A9D3ZLV0_9ROSI</name>